<reference evidence="4 6" key="1">
    <citation type="journal article" date="2015" name="Genome Announc.">
        <title>Complete Genome Sequence of Corynebacterium kutscheri DSM 20755, a Corynebacterial Type Strain with Remarkably Low G+C Content of Chromosomal DNA.</title>
        <authorList>
            <person name="Ruckert C."/>
            <person name="Albersmeier A."/>
            <person name="Winkler A."/>
            <person name="Tauch A."/>
        </authorList>
    </citation>
    <scope>NUCLEOTIDE SEQUENCE [LARGE SCALE GENOMIC DNA]</scope>
    <source>
        <strain evidence="4 6">DSM 20755</strain>
    </source>
</reference>
<keyword evidence="2 5" id="KW-0560">Oxidoreductase</keyword>
<dbReference type="EMBL" id="LR134377">
    <property type="protein sequence ID" value="VEH05023.1"/>
    <property type="molecule type" value="Genomic_DNA"/>
</dbReference>
<dbReference type="Pfam" id="PF00106">
    <property type="entry name" value="adh_short"/>
    <property type="match status" value="1"/>
</dbReference>
<dbReference type="AlphaFoldDB" id="A0A0F6R0M6"/>
<dbReference type="Gene3D" id="3.40.50.720">
    <property type="entry name" value="NAD(P)-binding Rossmann-like Domain"/>
    <property type="match status" value="1"/>
</dbReference>
<sequence>MALALITGSYGGLGNALSIVHARTGGDLILVGRSQDKLDAQAATLRQAYRIKVHTIAVDLSQEDAAYTIFDICSQENLLPDYLINNAGFGGQGDFARERSLEADMSMIAVNIETPTRLLKLFLPEMIQRGSGKVLNVSSIAALAPGPLQAVYFATKAYVTSWSNALAKELAGTGVSVSCFMPGAMETGFAQTSGLDDTDLFKNAVSPDKAAQEAYNEMLNGKINIFAAVRTWQKPLLPLISILPRKRVLDYIYRLQKRH</sequence>
<dbReference type="PIRSF" id="PIRSF000126">
    <property type="entry name" value="11-beta-HSD1"/>
    <property type="match status" value="1"/>
</dbReference>
<name>A0A0F6R0M6_9CORY</name>
<accession>A0A0F6R0M6</accession>
<evidence type="ECO:0000313" key="4">
    <source>
        <dbReference type="EMBL" id="AKE40528.1"/>
    </source>
</evidence>
<comment type="similarity">
    <text evidence="1 3">Belongs to the short-chain dehydrogenases/reductases (SDR) family.</text>
</comment>
<dbReference type="OrthoDB" id="335726at2"/>
<dbReference type="Proteomes" id="UP000033457">
    <property type="component" value="Chromosome"/>
</dbReference>
<evidence type="ECO:0000313" key="5">
    <source>
        <dbReference type="EMBL" id="VEH05023.1"/>
    </source>
</evidence>
<organism evidence="4 6">
    <name type="scientific">Corynebacterium kutscheri</name>
    <dbReference type="NCBI Taxonomy" id="35755"/>
    <lineage>
        <taxon>Bacteria</taxon>
        <taxon>Bacillati</taxon>
        <taxon>Actinomycetota</taxon>
        <taxon>Actinomycetes</taxon>
        <taxon>Mycobacteriales</taxon>
        <taxon>Corynebacteriaceae</taxon>
        <taxon>Corynebacterium</taxon>
    </lineage>
</organism>
<gene>
    <name evidence="5" type="ORF">NCTC949_00389</name>
    <name evidence="4" type="ORF">UL82_01500</name>
</gene>
<dbReference type="EMBL" id="CP011312">
    <property type="protein sequence ID" value="AKE40528.1"/>
    <property type="molecule type" value="Genomic_DNA"/>
</dbReference>
<dbReference type="Proteomes" id="UP000271380">
    <property type="component" value="Chromosome"/>
</dbReference>
<dbReference type="STRING" id="35755.UL82_01500"/>
<dbReference type="PRINTS" id="PR00080">
    <property type="entry name" value="SDRFAMILY"/>
</dbReference>
<dbReference type="CDD" id="cd05233">
    <property type="entry name" value="SDR_c"/>
    <property type="match status" value="1"/>
</dbReference>
<dbReference type="RefSeq" id="WP_046438622.1">
    <property type="nucleotide sequence ID" value="NZ_CP011312.1"/>
</dbReference>
<dbReference type="PRINTS" id="PR00081">
    <property type="entry name" value="GDHRDH"/>
</dbReference>
<evidence type="ECO:0000256" key="1">
    <source>
        <dbReference type="ARBA" id="ARBA00006484"/>
    </source>
</evidence>
<dbReference type="KEGG" id="cku:UL82_01500"/>
<dbReference type="InterPro" id="IPR036291">
    <property type="entry name" value="NAD(P)-bd_dom_sf"/>
</dbReference>
<dbReference type="GO" id="GO:0016491">
    <property type="term" value="F:oxidoreductase activity"/>
    <property type="evidence" value="ECO:0007669"/>
    <property type="project" value="UniProtKB-KW"/>
</dbReference>
<dbReference type="SUPFAM" id="SSF51735">
    <property type="entry name" value="NAD(P)-binding Rossmann-fold domains"/>
    <property type="match status" value="1"/>
</dbReference>
<protein>
    <submittedName>
        <fullName evidence="5">Short-chain dehydrogenase</fullName>
        <ecNumber evidence="5">1.-.-.-</ecNumber>
    </submittedName>
</protein>
<keyword evidence="6" id="KW-1185">Reference proteome</keyword>
<dbReference type="EC" id="1.-.-.-" evidence="5"/>
<evidence type="ECO:0000313" key="6">
    <source>
        <dbReference type="Proteomes" id="UP000033457"/>
    </source>
</evidence>
<reference evidence="5 7" key="2">
    <citation type="submission" date="2018-12" db="EMBL/GenBank/DDBJ databases">
        <authorList>
            <consortium name="Pathogen Informatics"/>
        </authorList>
    </citation>
    <scope>NUCLEOTIDE SEQUENCE [LARGE SCALE GENOMIC DNA]</scope>
    <source>
        <strain evidence="5 7">NCTC949</strain>
    </source>
</reference>
<evidence type="ECO:0000313" key="7">
    <source>
        <dbReference type="Proteomes" id="UP000271380"/>
    </source>
</evidence>
<dbReference type="PANTHER" id="PTHR43899">
    <property type="entry name" value="RH59310P"/>
    <property type="match status" value="1"/>
</dbReference>
<dbReference type="PANTHER" id="PTHR43899:SF13">
    <property type="entry name" value="RH59310P"/>
    <property type="match status" value="1"/>
</dbReference>
<evidence type="ECO:0000256" key="2">
    <source>
        <dbReference type="ARBA" id="ARBA00023002"/>
    </source>
</evidence>
<evidence type="ECO:0000256" key="3">
    <source>
        <dbReference type="RuleBase" id="RU000363"/>
    </source>
</evidence>
<dbReference type="HOGENOM" id="CLU_010194_2_1_11"/>
<proteinExistence type="inferred from homology"/>
<dbReference type="InterPro" id="IPR051019">
    <property type="entry name" value="VLCFA-Steroid_DH"/>
</dbReference>
<dbReference type="InterPro" id="IPR002347">
    <property type="entry name" value="SDR_fam"/>
</dbReference>